<protein>
    <recommendedName>
        <fullName evidence="3">SMP-30/Gluconolactonase/LRE-like region domain-containing protein</fullName>
    </recommendedName>
</protein>
<dbReference type="AlphaFoldDB" id="A0A2S5TEX9"/>
<dbReference type="Gene3D" id="2.120.10.30">
    <property type="entry name" value="TolB, C-terminal domain"/>
    <property type="match status" value="1"/>
</dbReference>
<reference evidence="1 2" key="1">
    <citation type="submission" date="2018-02" db="EMBL/GenBank/DDBJ databases">
        <title>Genome sequencing of Solimonas sp. HR-BB.</title>
        <authorList>
            <person name="Lee Y."/>
            <person name="Jeon C.O."/>
        </authorList>
    </citation>
    <scope>NUCLEOTIDE SEQUENCE [LARGE SCALE GENOMIC DNA]</scope>
    <source>
        <strain evidence="1 2">HR-BB</strain>
    </source>
</reference>
<gene>
    <name evidence="1" type="ORF">C3942_12040</name>
</gene>
<name>A0A2S5TEX9_9GAMM</name>
<proteinExistence type="predicted"/>
<accession>A0A2S5TEX9</accession>
<keyword evidence="2" id="KW-1185">Reference proteome</keyword>
<dbReference type="SUPFAM" id="SSF63825">
    <property type="entry name" value="YWTD domain"/>
    <property type="match status" value="1"/>
</dbReference>
<comment type="caution">
    <text evidence="1">The sequence shown here is derived from an EMBL/GenBank/DDBJ whole genome shotgun (WGS) entry which is preliminary data.</text>
</comment>
<evidence type="ECO:0008006" key="3">
    <source>
        <dbReference type="Google" id="ProtNLM"/>
    </source>
</evidence>
<evidence type="ECO:0000313" key="1">
    <source>
        <dbReference type="EMBL" id="PPE73529.1"/>
    </source>
</evidence>
<sequence>MLMGALLLAACGGDGGGSEDAVPRVELEDLCVNSQCGERTVLLDIPGAENLIFSRQGRLFVSSGSGVFEIHKNADGSFRADSISPESCGYTGLAIRGDHLYASCGDGRFWAARLDAAPRLRLIHTMSGMCIANGTALGADGRIYVVDEPLNVCVPDPKIKRLTIDPADPLKVTDEEVFVQGSALGLLSVGIGNLLRFPNGLQAEGNRFYGTDGGSIFSVDLLPDGTAGEVTPILFEADIHDDLGIAGDGLLLANFLTGRITLISKDGEILQATAPGTFTFPSSVRLGRPPMFEPTDILVTETGVLADQSLPLDHLSLFRRKAVPQGDGP</sequence>
<dbReference type="InterPro" id="IPR011042">
    <property type="entry name" value="6-blade_b-propeller_TolB-like"/>
</dbReference>
<dbReference type="EMBL" id="PSNW01000006">
    <property type="protein sequence ID" value="PPE73529.1"/>
    <property type="molecule type" value="Genomic_DNA"/>
</dbReference>
<dbReference type="Proteomes" id="UP000238220">
    <property type="component" value="Unassembled WGS sequence"/>
</dbReference>
<organism evidence="1 2">
    <name type="scientific">Solimonas fluminis</name>
    <dbReference type="NCBI Taxonomy" id="2086571"/>
    <lineage>
        <taxon>Bacteria</taxon>
        <taxon>Pseudomonadati</taxon>
        <taxon>Pseudomonadota</taxon>
        <taxon>Gammaproteobacteria</taxon>
        <taxon>Nevskiales</taxon>
        <taxon>Nevskiaceae</taxon>
        <taxon>Solimonas</taxon>
    </lineage>
</organism>
<evidence type="ECO:0000313" key="2">
    <source>
        <dbReference type="Proteomes" id="UP000238220"/>
    </source>
</evidence>